<gene>
    <name evidence="5" type="ORF">KK1_026665</name>
</gene>
<keyword evidence="2" id="KW-1133">Transmembrane helix</keyword>
<organism evidence="5 6">
    <name type="scientific">Cajanus cajan</name>
    <name type="common">Pigeon pea</name>
    <name type="synonym">Cajanus indicus</name>
    <dbReference type="NCBI Taxonomy" id="3821"/>
    <lineage>
        <taxon>Eukaryota</taxon>
        <taxon>Viridiplantae</taxon>
        <taxon>Streptophyta</taxon>
        <taxon>Embryophyta</taxon>
        <taxon>Tracheophyta</taxon>
        <taxon>Spermatophyta</taxon>
        <taxon>Magnoliopsida</taxon>
        <taxon>eudicotyledons</taxon>
        <taxon>Gunneridae</taxon>
        <taxon>Pentapetalae</taxon>
        <taxon>rosids</taxon>
        <taxon>fabids</taxon>
        <taxon>Fabales</taxon>
        <taxon>Fabaceae</taxon>
        <taxon>Papilionoideae</taxon>
        <taxon>50 kb inversion clade</taxon>
        <taxon>NPAAA clade</taxon>
        <taxon>indigoferoid/millettioid clade</taxon>
        <taxon>Phaseoleae</taxon>
        <taxon>Cajanus</taxon>
    </lineage>
</organism>
<dbReference type="Gene3D" id="2.40.40.10">
    <property type="entry name" value="RlpA-like domain"/>
    <property type="match status" value="1"/>
</dbReference>
<accession>A0A151S9K1</accession>
<dbReference type="STRING" id="3821.A0A151S9K1"/>
<dbReference type="SUPFAM" id="SSF49590">
    <property type="entry name" value="PHL pollen allergen"/>
    <property type="match status" value="1"/>
</dbReference>
<dbReference type="PROSITE" id="PS50843">
    <property type="entry name" value="EXPANSIN_CBD"/>
    <property type="match status" value="1"/>
</dbReference>
<keyword evidence="2" id="KW-0812">Transmembrane</keyword>
<evidence type="ECO:0000256" key="2">
    <source>
        <dbReference type="SAM" id="Phobius"/>
    </source>
</evidence>
<dbReference type="GO" id="GO:0009653">
    <property type="term" value="P:anatomical structure morphogenesis"/>
    <property type="evidence" value="ECO:0007669"/>
    <property type="project" value="UniProtKB-ARBA"/>
</dbReference>
<feature type="domain" description="Expansin-like EG45" evidence="3">
    <location>
        <begin position="83"/>
        <end position="189"/>
    </location>
</feature>
<evidence type="ECO:0000313" key="6">
    <source>
        <dbReference type="Proteomes" id="UP000075243"/>
    </source>
</evidence>
<dbReference type="PANTHER" id="PTHR31692:SF10">
    <property type="entry name" value="EXPANSIN-B1-LIKE PROTEIN"/>
    <property type="match status" value="1"/>
</dbReference>
<proteinExistence type="inferred from homology"/>
<feature type="domain" description="Expansin-like CBD" evidence="4">
    <location>
        <begin position="202"/>
        <end position="282"/>
    </location>
</feature>
<evidence type="ECO:0000259" key="3">
    <source>
        <dbReference type="PROSITE" id="PS50842"/>
    </source>
</evidence>
<name>A0A151S9K1_CAJCA</name>
<protein>
    <submittedName>
        <fullName evidence="5">Expansin-like B1</fullName>
    </submittedName>
</protein>
<dbReference type="AlphaFoldDB" id="A0A151S9K1"/>
<evidence type="ECO:0000259" key="4">
    <source>
        <dbReference type="PROSITE" id="PS50843"/>
    </source>
</evidence>
<dbReference type="Pfam" id="PF03330">
    <property type="entry name" value="DPBB_1"/>
    <property type="match status" value="1"/>
</dbReference>
<dbReference type="Gene3D" id="2.60.40.760">
    <property type="entry name" value="Expansin, cellulose-binding-like domain"/>
    <property type="match status" value="1"/>
</dbReference>
<dbReference type="Gramene" id="C.cajan_27228.t">
    <property type="protein sequence ID" value="C.cajan_27228.t"/>
    <property type="gene ID" value="C.cajan_27228"/>
</dbReference>
<dbReference type="InterPro" id="IPR036749">
    <property type="entry name" value="Expansin_CBD_sf"/>
</dbReference>
<feature type="transmembrane region" description="Helical" evidence="2">
    <location>
        <begin position="48"/>
        <end position="65"/>
    </location>
</feature>
<evidence type="ECO:0000256" key="1">
    <source>
        <dbReference type="RuleBase" id="RU003460"/>
    </source>
</evidence>
<sequence>MTLYLSFISHKAFFHLIFVYFSLSHFSPILGCEFICHLDMELSFKHQLGLVCVLLLFPSLCYCEYTKSRATFYSTSDGYGTPTGACGFGEYGRKMNWYDGKVSGVSELWRNGAGCGTCYWVRCQIENVCDVNGVYLAVTDQGYGDRTDFVMSERAFTKMGLNENAAQELKKYGTVDIEYERVPCTYTGNVVFHIQETSSNPGYFALVILYVNGIHDITNVEMWQPESGEWKALNRNHGAVFDFPNPPSGEIRLRFKVSGMAEWVDPKIVIPSNWGPGASYVTQVQLK</sequence>
<evidence type="ECO:0000313" key="5">
    <source>
        <dbReference type="EMBL" id="KYP51505.1"/>
    </source>
</evidence>
<dbReference type="EMBL" id="KQ483437">
    <property type="protein sequence ID" value="KYP51505.1"/>
    <property type="molecule type" value="Genomic_DNA"/>
</dbReference>
<reference evidence="5" key="1">
    <citation type="journal article" date="2012" name="Nat. Biotechnol.">
        <title>Draft genome sequence of pigeonpea (Cajanus cajan), an orphan legume crop of resource-poor farmers.</title>
        <authorList>
            <person name="Varshney R.K."/>
            <person name="Chen W."/>
            <person name="Li Y."/>
            <person name="Bharti A.K."/>
            <person name="Saxena R.K."/>
            <person name="Schlueter J.A."/>
            <person name="Donoghue M.T."/>
            <person name="Azam S."/>
            <person name="Fan G."/>
            <person name="Whaley A.M."/>
            <person name="Farmer A.D."/>
            <person name="Sheridan J."/>
            <person name="Iwata A."/>
            <person name="Tuteja R."/>
            <person name="Penmetsa R.V."/>
            <person name="Wu W."/>
            <person name="Upadhyaya H.D."/>
            <person name="Yang S.P."/>
            <person name="Shah T."/>
            <person name="Saxena K.B."/>
            <person name="Michael T."/>
            <person name="McCombie W.R."/>
            <person name="Yang B."/>
            <person name="Zhang G."/>
            <person name="Yang H."/>
            <person name="Wang J."/>
            <person name="Spillane C."/>
            <person name="Cook D.R."/>
            <person name="May G.D."/>
            <person name="Xu X."/>
            <person name="Jackson S.A."/>
        </authorList>
    </citation>
    <scope>NUCLEOTIDE SEQUENCE [LARGE SCALE GENOMIC DNA]</scope>
</reference>
<dbReference type="PROSITE" id="PS50842">
    <property type="entry name" value="EXPANSIN_EG45"/>
    <property type="match status" value="1"/>
</dbReference>
<dbReference type="InterPro" id="IPR009009">
    <property type="entry name" value="RlpA-like_DPBB"/>
</dbReference>
<dbReference type="InterPro" id="IPR007117">
    <property type="entry name" value="Expansin_CBD"/>
</dbReference>
<dbReference type="Proteomes" id="UP000075243">
    <property type="component" value="Unassembled WGS sequence"/>
</dbReference>
<dbReference type="OMA" id="AKMAKHP"/>
<dbReference type="InterPro" id="IPR007118">
    <property type="entry name" value="Expan_Lol_pI"/>
</dbReference>
<dbReference type="PRINTS" id="PR01225">
    <property type="entry name" value="EXPANSNFAMLY"/>
</dbReference>
<feature type="transmembrane region" description="Helical" evidence="2">
    <location>
        <begin position="12"/>
        <end position="36"/>
    </location>
</feature>
<dbReference type="SUPFAM" id="SSF50685">
    <property type="entry name" value="Barwin-like endoglucanases"/>
    <property type="match status" value="1"/>
</dbReference>
<comment type="similarity">
    <text evidence="1">Belongs to the expansin family.</text>
</comment>
<dbReference type="PANTHER" id="PTHR31692">
    <property type="entry name" value="EXPANSIN-B3"/>
    <property type="match status" value="1"/>
</dbReference>
<keyword evidence="6" id="KW-1185">Reference proteome</keyword>
<dbReference type="GO" id="GO:0005576">
    <property type="term" value="C:extracellular region"/>
    <property type="evidence" value="ECO:0007669"/>
    <property type="project" value="InterPro"/>
</dbReference>
<keyword evidence="2" id="KW-0472">Membrane</keyword>
<dbReference type="Pfam" id="PF01357">
    <property type="entry name" value="Expansin_C"/>
    <property type="match status" value="1"/>
</dbReference>
<dbReference type="InterPro" id="IPR036908">
    <property type="entry name" value="RlpA-like_sf"/>
</dbReference>
<dbReference type="InterPro" id="IPR007112">
    <property type="entry name" value="Expansin/allergen_DPBB_dom"/>
</dbReference>